<dbReference type="AlphaFoldDB" id="A0A151JTC7"/>
<dbReference type="EMBL" id="KQ981960">
    <property type="protein sequence ID" value="KYN31916.1"/>
    <property type="molecule type" value="Genomic_DNA"/>
</dbReference>
<evidence type="ECO:0000313" key="1">
    <source>
        <dbReference type="EMBL" id="KYN31916.1"/>
    </source>
</evidence>
<keyword evidence="2" id="KW-1185">Reference proteome</keyword>
<evidence type="ECO:0000313" key="2">
    <source>
        <dbReference type="Proteomes" id="UP000078541"/>
    </source>
</evidence>
<organism evidence="1 2">
    <name type="scientific">Trachymyrmex septentrionalis</name>
    <dbReference type="NCBI Taxonomy" id="34720"/>
    <lineage>
        <taxon>Eukaryota</taxon>
        <taxon>Metazoa</taxon>
        <taxon>Ecdysozoa</taxon>
        <taxon>Arthropoda</taxon>
        <taxon>Hexapoda</taxon>
        <taxon>Insecta</taxon>
        <taxon>Pterygota</taxon>
        <taxon>Neoptera</taxon>
        <taxon>Endopterygota</taxon>
        <taxon>Hymenoptera</taxon>
        <taxon>Apocrita</taxon>
        <taxon>Aculeata</taxon>
        <taxon>Formicoidea</taxon>
        <taxon>Formicidae</taxon>
        <taxon>Myrmicinae</taxon>
        <taxon>Trachymyrmex</taxon>
    </lineage>
</organism>
<proteinExistence type="predicted"/>
<dbReference type="Proteomes" id="UP000078541">
    <property type="component" value="Unassembled WGS sequence"/>
</dbReference>
<gene>
    <name evidence="1" type="ORF">ALC56_13799</name>
</gene>
<name>A0A151JTC7_9HYME</name>
<feature type="non-terminal residue" evidence="1">
    <location>
        <position position="1"/>
    </location>
</feature>
<accession>A0A151JTC7</accession>
<reference evidence="1 2" key="1">
    <citation type="submission" date="2016-03" db="EMBL/GenBank/DDBJ databases">
        <title>Trachymyrmex septentrionalis WGS genome.</title>
        <authorList>
            <person name="Nygaard S."/>
            <person name="Hu H."/>
            <person name="Boomsma J."/>
            <person name="Zhang G."/>
        </authorList>
    </citation>
    <scope>NUCLEOTIDE SEQUENCE [LARGE SCALE GENOMIC DNA]</scope>
    <source>
        <strain evidence="1">Tsep2-gDNA-1</strain>
        <tissue evidence="1">Whole body</tissue>
    </source>
</reference>
<sequence length="66" mass="7668">CSDLRQDINHVIFYCFITSPKLAKLTSFIDKTFPNTPKDIFSLLKKLSVKMCRLLLAFFKATNLRI</sequence>
<protein>
    <submittedName>
        <fullName evidence="1">Uncharacterized protein</fullName>
    </submittedName>
</protein>